<sequence>MAPAKVTDKAVAKQLADVVRQIYNSPNRDQLTVNYARQTAEDELGLEDGFLKEGGWKAKSKQIIVDTLSELEAADTEPSQQAAPTPKKAKAAPEQRGGEKKSPKTAPTPSDAESEISEVEDAPERPVKKRKMAKGPNKKSKVVSDDEENVSDGSEGQIDHGSPKPAAKRQTKKPTDTESELSDAPESTASKDDTSKPVDDDESELSEVIDEPPTRKQKPKTKAAPKSEPTPPATKANDSNPAEDDSSSELSSVIDEPPPPKRKRKSAKDTATSKPTTGRATKSSTTATADSPDEAQIKLLQSQLSKCGVRKVWAFEFKRSGADTPKAKIKQLKEMLVEVGMTGRFSEGKAKEIKEMRELQADLQDVMQGEKSWGVGGRGRRATRRAVAPATTGKGRGKQEVDSEGSGEEEEAEAGGEQSEESDEEAGKHAVRGKGPARRRADLAFLGDESESE</sequence>
<feature type="compositionally biased region" description="Acidic residues" evidence="1">
    <location>
        <begin position="112"/>
        <end position="121"/>
    </location>
</feature>
<feature type="compositionally biased region" description="Basic residues" evidence="1">
    <location>
        <begin position="429"/>
        <end position="438"/>
    </location>
</feature>
<dbReference type="PANTHER" id="PTHR15410">
    <property type="entry name" value="HIRA-INTERACTING PROTEIN 3"/>
    <property type="match status" value="1"/>
</dbReference>
<feature type="compositionally biased region" description="Basic and acidic residues" evidence="1">
    <location>
        <begin position="189"/>
        <end position="198"/>
    </location>
</feature>
<reference evidence="2" key="1">
    <citation type="journal article" date="2023" name="Mol. Phylogenet. Evol.">
        <title>Genome-scale phylogeny and comparative genomics of the fungal order Sordariales.</title>
        <authorList>
            <person name="Hensen N."/>
            <person name="Bonometti L."/>
            <person name="Westerberg I."/>
            <person name="Brannstrom I.O."/>
            <person name="Guillou S."/>
            <person name="Cros-Aarteil S."/>
            <person name="Calhoun S."/>
            <person name="Haridas S."/>
            <person name="Kuo A."/>
            <person name="Mondo S."/>
            <person name="Pangilinan J."/>
            <person name="Riley R."/>
            <person name="LaButti K."/>
            <person name="Andreopoulos B."/>
            <person name="Lipzen A."/>
            <person name="Chen C."/>
            <person name="Yan M."/>
            <person name="Daum C."/>
            <person name="Ng V."/>
            <person name="Clum A."/>
            <person name="Steindorff A."/>
            <person name="Ohm R.A."/>
            <person name="Martin F."/>
            <person name="Silar P."/>
            <person name="Natvig D.O."/>
            <person name="Lalanne C."/>
            <person name="Gautier V."/>
            <person name="Ament-Velasquez S.L."/>
            <person name="Kruys A."/>
            <person name="Hutchinson M.I."/>
            <person name="Powell A.J."/>
            <person name="Barry K."/>
            <person name="Miller A.N."/>
            <person name="Grigoriev I.V."/>
            <person name="Debuchy R."/>
            <person name="Gladieux P."/>
            <person name="Hiltunen Thoren M."/>
            <person name="Johannesson H."/>
        </authorList>
    </citation>
    <scope>NUCLEOTIDE SEQUENCE</scope>
    <source>
        <strain evidence="2">CBS 538.74</strain>
    </source>
</reference>
<proteinExistence type="predicted"/>
<dbReference type="GO" id="GO:0005634">
    <property type="term" value="C:nucleus"/>
    <property type="evidence" value="ECO:0007669"/>
    <property type="project" value="TreeGrafter"/>
</dbReference>
<dbReference type="PANTHER" id="PTHR15410:SF2">
    <property type="entry name" value="HIRA-INTERACTING PROTEIN 3"/>
    <property type="match status" value="1"/>
</dbReference>
<protein>
    <recommendedName>
        <fullName evidence="4">Transcriptional regulator</fullName>
    </recommendedName>
</protein>
<dbReference type="EMBL" id="MU856964">
    <property type="protein sequence ID" value="KAK4152724.1"/>
    <property type="molecule type" value="Genomic_DNA"/>
</dbReference>
<feature type="region of interest" description="Disordered" evidence="1">
    <location>
        <begin position="72"/>
        <end position="294"/>
    </location>
</feature>
<dbReference type="AlphaFoldDB" id="A0AAN6ZWI1"/>
<dbReference type="Proteomes" id="UP001302745">
    <property type="component" value="Unassembled WGS sequence"/>
</dbReference>
<keyword evidence="3" id="KW-1185">Reference proteome</keyword>
<feature type="compositionally biased region" description="Basic residues" evidence="1">
    <location>
        <begin position="127"/>
        <end position="141"/>
    </location>
</feature>
<feature type="compositionally biased region" description="Acidic residues" evidence="1">
    <location>
        <begin position="199"/>
        <end position="210"/>
    </location>
</feature>
<feature type="compositionally biased region" description="Acidic residues" evidence="1">
    <location>
        <begin position="402"/>
        <end position="424"/>
    </location>
</feature>
<evidence type="ECO:0008006" key="4">
    <source>
        <dbReference type="Google" id="ProtNLM"/>
    </source>
</evidence>
<accession>A0AAN6ZWI1</accession>
<feature type="compositionally biased region" description="Basic and acidic residues" evidence="1">
    <location>
        <begin position="91"/>
        <end position="102"/>
    </location>
</feature>
<evidence type="ECO:0000313" key="2">
    <source>
        <dbReference type="EMBL" id="KAK4152724.1"/>
    </source>
</evidence>
<evidence type="ECO:0000256" key="1">
    <source>
        <dbReference type="SAM" id="MobiDB-lite"/>
    </source>
</evidence>
<dbReference type="InterPro" id="IPR037647">
    <property type="entry name" value="HIRIP3"/>
</dbReference>
<evidence type="ECO:0000313" key="3">
    <source>
        <dbReference type="Proteomes" id="UP001302745"/>
    </source>
</evidence>
<comment type="caution">
    <text evidence="2">The sequence shown here is derived from an EMBL/GenBank/DDBJ whole genome shotgun (WGS) entry which is preliminary data.</text>
</comment>
<feature type="compositionally biased region" description="Low complexity" evidence="1">
    <location>
        <begin position="276"/>
        <end position="290"/>
    </location>
</feature>
<feature type="region of interest" description="Disordered" evidence="1">
    <location>
        <begin position="370"/>
        <end position="453"/>
    </location>
</feature>
<organism evidence="2 3">
    <name type="scientific">Chaetomidium leptoderma</name>
    <dbReference type="NCBI Taxonomy" id="669021"/>
    <lineage>
        <taxon>Eukaryota</taxon>
        <taxon>Fungi</taxon>
        <taxon>Dikarya</taxon>
        <taxon>Ascomycota</taxon>
        <taxon>Pezizomycotina</taxon>
        <taxon>Sordariomycetes</taxon>
        <taxon>Sordariomycetidae</taxon>
        <taxon>Sordariales</taxon>
        <taxon>Chaetomiaceae</taxon>
        <taxon>Chaetomidium</taxon>
    </lineage>
</organism>
<reference evidence="2" key="2">
    <citation type="submission" date="2023-05" db="EMBL/GenBank/DDBJ databases">
        <authorList>
            <consortium name="Lawrence Berkeley National Laboratory"/>
            <person name="Steindorff A."/>
            <person name="Hensen N."/>
            <person name="Bonometti L."/>
            <person name="Westerberg I."/>
            <person name="Brannstrom I.O."/>
            <person name="Guillou S."/>
            <person name="Cros-Aarteil S."/>
            <person name="Calhoun S."/>
            <person name="Haridas S."/>
            <person name="Kuo A."/>
            <person name="Mondo S."/>
            <person name="Pangilinan J."/>
            <person name="Riley R."/>
            <person name="Labutti K."/>
            <person name="Andreopoulos B."/>
            <person name="Lipzen A."/>
            <person name="Chen C."/>
            <person name="Yanf M."/>
            <person name="Daum C."/>
            <person name="Ng V."/>
            <person name="Clum A."/>
            <person name="Ohm R."/>
            <person name="Martin F."/>
            <person name="Silar P."/>
            <person name="Natvig D."/>
            <person name="Lalanne C."/>
            <person name="Gautier V."/>
            <person name="Ament-Velasquez S.L."/>
            <person name="Kruys A."/>
            <person name="Hutchinson M.I."/>
            <person name="Powell A.J."/>
            <person name="Barry K."/>
            <person name="Miller A.N."/>
            <person name="Grigoriev I.V."/>
            <person name="Debuchy R."/>
            <person name="Gladieux P."/>
            <person name="Thoren M.H."/>
            <person name="Johannesson H."/>
        </authorList>
    </citation>
    <scope>NUCLEOTIDE SEQUENCE</scope>
    <source>
        <strain evidence="2">CBS 538.74</strain>
    </source>
</reference>
<name>A0AAN6ZWI1_9PEZI</name>
<gene>
    <name evidence="2" type="ORF">C8A00DRAFT_16004</name>
</gene>